<dbReference type="Pfam" id="PF10531">
    <property type="entry name" value="SLBB"/>
    <property type="match status" value="1"/>
</dbReference>
<feature type="domain" description="Soluble ligand binding" evidence="4">
    <location>
        <begin position="146"/>
        <end position="180"/>
    </location>
</feature>
<feature type="domain" description="Polysaccharide export protein N-terminal" evidence="3">
    <location>
        <begin position="53"/>
        <end position="127"/>
    </location>
</feature>
<name>A0A238KZ04_9RHOB</name>
<keyword evidence="1" id="KW-0732">Signal</keyword>
<dbReference type="PANTHER" id="PTHR33619">
    <property type="entry name" value="POLYSACCHARIDE EXPORT PROTEIN GFCE-RELATED"/>
    <property type="match status" value="1"/>
</dbReference>
<gene>
    <name evidence="6" type="ORF">COL8621_03402</name>
</gene>
<evidence type="ECO:0000256" key="1">
    <source>
        <dbReference type="ARBA" id="ARBA00022729"/>
    </source>
</evidence>
<dbReference type="InterPro" id="IPR058781">
    <property type="entry name" value="HH_AprE-like"/>
</dbReference>
<evidence type="ECO:0000313" key="6">
    <source>
        <dbReference type="EMBL" id="SMX47296.1"/>
    </source>
</evidence>
<keyword evidence="2" id="KW-0175">Coiled coil</keyword>
<feature type="coiled-coil region" evidence="2">
    <location>
        <begin position="190"/>
        <end position="224"/>
    </location>
</feature>
<dbReference type="AlphaFoldDB" id="A0A238KZ04"/>
<evidence type="ECO:0000259" key="3">
    <source>
        <dbReference type="Pfam" id="PF02563"/>
    </source>
</evidence>
<protein>
    <submittedName>
        <fullName evidence="6">Polysaccharide biosynthesis/export protein</fullName>
    </submittedName>
</protein>
<evidence type="ECO:0000259" key="4">
    <source>
        <dbReference type="Pfam" id="PF10531"/>
    </source>
</evidence>
<accession>A0A238KZ04</accession>
<evidence type="ECO:0000259" key="5">
    <source>
        <dbReference type="Pfam" id="PF25994"/>
    </source>
</evidence>
<feature type="coiled-coil region" evidence="2">
    <location>
        <begin position="309"/>
        <end position="336"/>
    </location>
</feature>
<dbReference type="Pfam" id="PF02563">
    <property type="entry name" value="Poly_export"/>
    <property type="match status" value="1"/>
</dbReference>
<sequence length="442" mass="48509">MDDPSCGKWPYRIAGQRLEYPRMMKTLKALIDMRITCYAMVCAIAALFANTAAAADAYLLNDQDKLLLRVGQWSAPEQSFVFWNGLSGEYAIGPDGKLSIALVGSVEAQGKTIEELTVEISQRIQNVVGTTAPPAVSLEIIAYKPIYVGGSVNAPGAYPYRFGMTVQQAIAVAGGPPRAAIPQETVPREAIRLRGEIEGYKTRIARLEIEQQRFEAEIAAYSGQQGEAGTLPLSQTDAAALEAKIFETNQNSIEAQQTRISDLRTLLQVQIKRLTDEIKLRDEQIVLAAQELANVQTLQEKGLAVNARLTSLSTALNDLEAKRIQLEIAKLTAEQQLNLTQRDELSLLDDARLRRMSELKSSQIELDDVKIRLATALSLYSEAVARGTIDDEADLELPDPIYRVTRHKDDTVEQLVLPATGVLKPGDTLQVVLEDSFEASGN</sequence>
<dbReference type="Pfam" id="PF25994">
    <property type="entry name" value="HH_AprE"/>
    <property type="match status" value="1"/>
</dbReference>
<dbReference type="Gene3D" id="3.10.560.10">
    <property type="entry name" value="Outer membrane lipoprotein wza domain like"/>
    <property type="match status" value="1"/>
</dbReference>
<feature type="domain" description="AprE-like long alpha-helical hairpin" evidence="5">
    <location>
        <begin position="196"/>
        <end position="376"/>
    </location>
</feature>
<keyword evidence="7" id="KW-1185">Reference proteome</keyword>
<proteinExistence type="predicted"/>
<evidence type="ECO:0000256" key="2">
    <source>
        <dbReference type="SAM" id="Coils"/>
    </source>
</evidence>
<organism evidence="6 7">
    <name type="scientific">Actibacterium lipolyticum</name>
    <dbReference type="NCBI Taxonomy" id="1524263"/>
    <lineage>
        <taxon>Bacteria</taxon>
        <taxon>Pseudomonadati</taxon>
        <taxon>Pseudomonadota</taxon>
        <taxon>Alphaproteobacteria</taxon>
        <taxon>Rhodobacterales</taxon>
        <taxon>Roseobacteraceae</taxon>
        <taxon>Actibacterium</taxon>
    </lineage>
</organism>
<dbReference type="InterPro" id="IPR049712">
    <property type="entry name" value="Poly_export"/>
</dbReference>
<dbReference type="PANTHER" id="PTHR33619:SF3">
    <property type="entry name" value="POLYSACCHARIDE EXPORT PROTEIN GFCE-RELATED"/>
    <property type="match status" value="1"/>
</dbReference>
<reference evidence="7" key="1">
    <citation type="submission" date="2017-05" db="EMBL/GenBank/DDBJ databases">
        <authorList>
            <person name="Rodrigo-Torres L."/>
            <person name="Arahal R. D."/>
            <person name="Lucena T."/>
        </authorList>
    </citation>
    <scope>NUCLEOTIDE SEQUENCE [LARGE SCALE GENOMIC DNA]</scope>
    <source>
        <strain evidence="7">CECT 8621</strain>
    </source>
</reference>
<dbReference type="InterPro" id="IPR019554">
    <property type="entry name" value="Soluble_ligand-bd"/>
</dbReference>
<dbReference type="EMBL" id="FXYE01000002">
    <property type="protein sequence ID" value="SMX47296.1"/>
    <property type="molecule type" value="Genomic_DNA"/>
</dbReference>
<dbReference type="GO" id="GO:0015159">
    <property type="term" value="F:polysaccharide transmembrane transporter activity"/>
    <property type="evidence" value="ECO:0007669"/>
    <property type="project" value="InterPro"/>
</dbReference>
<dbReference type="Proteomes" id="UP000202922">
    <property type="component" value="Unassembled WGS sequence"/>
</dbReference>
<dbReference type="Gene3D" id="3.30.1950.10">
    <property type="entry name" value="wza like domain"/>
    <property type="match status" value="1"/>
</dbReference>
<dbReference type="InterPro" id="IPR003715">
    <property type="entry name" value="Poly_export_N"/>
</dbReference>
<evidence type="ECO:0000313" key="7">
    <source>
        <dbReference type="Proteomes" id="UP000202922"/>
    </source>
</evidence>